<dbReference type="AlphaFoldDB" id="A0A1Y2F8U0"/>
<evidence type="ECO:0000313" key="2">
    <source>
        <dbReference type="EMBL" id="ORY79766.1"/>
    </source>
</evidence>
<dbReference type="Proteomes" id="UP000193467">
    <property type="component" value="Unassembled WGS sequence"/>
</dbReference>
<organism evidence="2 3">
    <name type="scientific">Leucosporidium creatinivorum</name>
    <dbReference type="NCBI Taxonomy" id="106004"/>
    <lineage>
        <taxon>Eukaryota</taxon>
        <taxon>Fungi</taxon>
        <taxon>Dikarya</taxon>
        <taxon>Basidiomycota</taxon>
        <taxon>Pucciniomycotina</taxon>
        <taxon>Microbotryomycetes</taxon>
        <taxon>Leucosporidiales</taxon>
        <taxon>Leucosporidium</taxon>
    </lineage>
</organism>
<dbReference type="InParanoid" id="A0A1Y2F8U0"/>
<feature type="region of interest" description="Disordered" evidence="1">
    <location>
        <begin position="1"/>
        <end position="53"/>
    </location>
</feature>
<gene>
    <name evidence="2" type="ORF">BCR35DRAFT_304594</name>
</gene>
<accession>A0A1Y2F8U0</accession>
<dbReference type="EMBL" id="MCGR01000026">
    <property type="protein sequence ID" value="ORY79766.1"/>
    <property type="molecule type" value="Genomic_DNA"/>
</dbReference>
<evidence type="ECO:0000256" key="1">
    <source>
        <dbReference type="SAM" id="MobiDB-lite"/>
    </source>
</evidence>
<sequence>MVYSHPLASPLLAPQVPPRLPPQSLFPRSTPQHLGRPSSSPSPGFPSSPSNSSGTDFLPTLTLFLKSLSTSLSIPALAPNLLNAGVDSKEKFILLLSLTENSLSRCIEDLCEKEGVSKLQRLLLTKALKEARGKALGVEETKEEAKS</sequence>
<name>A0A1Y2F8U0_9BASI</name>
<reference evidence="2 3" key="1">
    <citation type="submission" date="2016-07" db="EMBL/GenBank/DDBJ databases">
        <title>Pervasive Adenine N6-methylation of Active Genes in Fungi.</title>
        <authorList>
            <consortium name="DOE Joint Genome Institute"/>
            <person name="Mondo S.J."/>
            <person name="Dannebaum R.O."/>
            <person name="Kuo R.C."/>
            <person name="Labutti K."/>
            <person name="Haridas S."/>
            <person name="Kuo A."/>
            <person name="Salamov A."/>
            <person name="Ahrendt S.R."/>
            <person name="Lipzen A."/>
            <person name="Sullivan W."/>
            <person name="Andreopoulos W.B."/>
            <person name="Clum A."/>
            <person name="Lindquist E."/>
            <person name="Daum C."/>
            <person name="Ramamoorthy G.K."/>
            <person name="Gryganskyi A."/>
            <person name="Culley D."/>
            <person name="Magnuson J.K."/>
            <person name="James T.Y."/>
            <person name="O'Malley M.A."/>
            <person name="Stajich J.E."/>
            <person name="Spatafora J.W."/>
            <person name="Visel A."/>
            <person name="Grigoriev I.V."/>
        </authorList>
    </citation>
    <scope>NUCLEOTIDE SEQUENCE [LARGE SCALE GENOMIC DNA]</scope>
    <source>
        <strain evidence="2 3">62-1032</strain>
    </source>
</reference>
<evidence type="ECO:0000313" key="3">
    <source>
        <dbReference type="Proteomes" id="UP000193467"/>
    </source>
</evidence>
<proteinExistence type="predicted"/>
<protein>
    <submittedName>
        <fullName evidence="2">Uncharacterized protein</fullName>
    </submittedName>
</protein>
<keyword evidence="3" id="KW-1185">Reference proteome</keyword>
<feature type="compositionally biased region" description="Low complexity" evidence="1">
    <location>
        <begin position="37"/>
        <end position="53"/>
    </location>
</feature>
<comment type="caution">
    <text evidence="2">The sequence shown here is derived from an EMBL/GenBank/DDBJ whole genome shotgun (WGS) entry which is preliminary data.</text>
</comment>